<name>A0A8J2ZZZ1_9BACL</name>
<sequence length="87" mass="10295">MKKIQFNRELSRLETFDTFGYNKESKELKIFFDDGHTEHFSNISEATIFNFLVSEDKENFLHKNIRKLGLSPKLNSESLSCTYKVLR</sequence>
<dbReference type="Pfam" id="PF13619">
    <property type="entry name" value="KTSC"/>
    <property type="match status" value="1"/>
</dbReference>
<protein>
    <recommendedName>
        <fullName evidence="1">KTSC domain-containing protein</fullName>
    </recommendedName>
</protein>
<evidence type="ECO:0000259" key="1">
    <source>
        <dbReference type="Pfam" id="PF13619"/>
    </source>
</evidence>
<dbReference type="Proteomes" id="UP000656813">
    <property type="component" value="Unassembled WGS sequence"/>
</dbReference>
<reference evidence="2" key="1">
    <citation type="journal article" date="2014" name="Int. J. Syst. Evol. Microbiol.">
        <title>Complete genome sequence of Corynebacterium casei LMG S-19264T (=DSM 44701T), isolated from a smear-ripened cheese.</title>
        <authorList>
            <consortium name="US DOE Joint Genome Institute (JGI-PGF)"/>
            <person name="Walter F."/>
            <person name="Albersmeier A."/>
            <person name="Kalinowski J."/>
            <person name="Ruckert C."/>
        </authorList>
    </citation>
    <scope>NUCLEOTIDE SEQUENCE</scope>
    <source>
        <strain evidence="2">CGMCC 1.12777</strain>
    </source>
</reference>
<comment type="caution">
    <text evidence="2">The sequence shown here is derived from an EMBL/GenBank/DDBJ whole genome shotgun (WGS) entry which is preliminary data.</text>
</comment>
<organism evidence="2 3">
    <name type="scientific">Pullulanibacillus pueri</name>
    <dbReference type="NCBI Taxonomy" id="1437324"/>
    <lineage>
        <taxon>Bacteria</taxon>
        <taxon>Bacillati</taxon>
        <taxon>Bacillota</taxon>
        <taxon>Bacilli</taxon>
        <taxon>Bacillales</taxon>
        <taxon>Sporolactobacillaceae</taxon>
        <taxon>Pullulanibacillus</taxon>
    </lineage>
</organism>
<gene>
    <name evidence="2" type="ORF">GCM10007096_42710</name>
</gene>
<feature type="domain" description="KTSC" evidence="1">
    <location>
        <begin position="17"/>
        <end position="67"/>
    </location>
</feature>
<proteinExistence type="predicted"/>
<keyword evidence="3" id="KW-1185">Reference proteome</keyword>
<dbReference type="EMBL" id="BMFV01000064">
    <property type="protein sequence ID" value="GGH89033.1"/>
    <property type="molecule type" value="Genomic_DNA"/>
</dbReference>
<evidence type="ECO:0000313" key="3">
    <source>
        <dbReference type="Proteomes" id="UP000656813"/>
    </source>
</evidence>
<dbReference type="RefSeq" id="WP_188499422.1">
    <property type="nucleotide sequence ID" value="NZ_BMFV01000064.1"/>
</dbReference>
<dbReference type="AlphaFoldDB" id="A0A8J2ZZZ1"/>
<reference evidence="2" key="2">
    <citation type="submission" date="2020-09" db="EMBL/GenBank/DDBJ databases">
        <authorList>
            <person name="Sun Q."/>
            <person name="Zhou Y."/>
        </authorList>
    </citation>
    <scope>NUCLEOTIDE SEQUENCE</scope>
    <source>
        <strain evidence="2">CGMCC 1.12777</strain>
    </source>
</reference>
<evidence type="ECO:0000313" key="2">
    <source>
        <dbReference type="EMBL" id="GGH89033.1"/>
    </source>
</evidence>
<dbReference type="InterPro" id="IPR025309">
    <property type="entry name" value="KTSC_dom"/>
</dbReference>
<accession>A0A8J2ZZZ1</accession>